<proteinExistence type="predicted"/>
<dbReference type="AlphaFoldDB" id="A0AAE0G7W9"/>
<dbReference type="Proteomes" id="UP001190700">
    <property type="component" value="Unassembled WGS sequence"/>
</dbReference>
<evidence type="ECO:0000313" key="1">
    <source>
        <dbReference type="EMBL" id="KAK3273027.1"/>
    </source>
</evidence>
<dbReference type="EMBL" id="LGRX02008673">
    <property type="protein sequence ID" value="KAK3273027.1"/>
    <property type="molecule type" value="Genomic_DNA"/>
</dbReference>
<evidence type="ECO:0000313" key="2">
    <source>
        <dbReference type="Proteomes" id="UP001190700"/>
    </source>
</evidence>
<accession>A0AAE0G7W9</accession>
<comment type="caution">
    <text evidence="1">The sequence shown here is derived from an EMBL/GenBank/DDBJ whole genome shotgun (WGS) entry which is preliminary data.</text>
</comment>
<name>A0AAE0G7W9_9CHLO</name>
<sequence length="83" mass="9563">MVIRWNALDKPRKKVPRWNTLDENALVTCSCLDEASHDMLARMWSTIDGLRLTVLRLSTLKKLPRSMISLPCMKGMNLEGYKT</sequence>
<organism evidence="1 2">
    <name type="scientific">Cymbomonas tetramitiformis</name>
    <dbReference type="NCBI Taxonomy" id="36881"/>
    <lineage>
        <taxon>Eukaryota</taxon>
        <taxon>Viridiplantae</taxon>
        <taxon>Chlorophyta</taxon>
        <taxon>Pyramimonadophyceae</taxon>
        <taxon>Pyramimonadales</taxon>
        <taxon>Pyramimonadaceae</taxon>
        <taxon>Cymbomonas</taxon>
    </lineage>
</organism>
<gene>
    <name evidence="1" type="ORF">CYMTET_18714</name>
</gene>
<reference evidence="1 2" key="1">
    <citation type="journal article" date="2015" name="Genome Biol. Evol.">
        <title>Comparative Genomics of a Bacterivorous Green Alga Reveals Evolutionary Causalities and Consequences of Phago-Mixotrophic Mode of Nutrition.</title>
        <authorList>
            <person name="Burns J.A."/>
            <person name="Paasch A."/>
            <person name="Narechania A."/>
            <person name="Kim E."/>
        </authorList>
    </citation>
    <scope>NUCLEOTIDE SEQUENCE [LARGE SCALE GENOMIC DNA]</scope>
    <source>
        <strain evidence="1 2">PLY_AMNH</strain>
    </source>
</reference>
<protein>
    <submittedName>
        <fullName evidence="1">Uncharacterized protein</fullName>
    </submittedName>
</protein>
<keyword evidence="2" id="KW-1185">Reference proteome</keyword>